<evidence type="ECO:0000256" key="6">
    <source>
        <dbReference type="ARBA" id="ARBA00023211"/>
    </source>
</evidence>
<dbReference type="PANTHER" id="PTHR30525">
    <property type="entry name" value="1-DEOXY-D-XYLULOSE 5-PHOSPHATE REDUCTOISOMERASE"/>
    <property type="match status" value="1"/>
</dbReference>
<comment type="similarity">
    <text evidence="2 9">Belongs to the DXR family.</text>
</comment>
<dbReference type="GO" id="GO:0030145">
    <property type="term" value="F:manganese ion binding"/>
    <property type="evidence" value="ECO:0007669"/>
    <property type="project" value="TreeGrafter"/>
</dbReference>
<evidence type="ECO:0000256" key="9">
    <source>
        <dbReference type="HAMAP-Rule" id="MF_00183"/>
    </source>
</evidence>
<feature type="binding site" evidence="9">
    <location>
        <position position="184"/>
    </location>
    <ligand>
        <name>1-deoxy-D-xylulose 5-phosphate</name>
        <dbReference type="ChEBI" id="CHEBI:57792"/>
    </ligand>
</feature>
<feature type="binding site" evidence="9">
    <location>
        <position position="183"/>
    </location>
    <ligand>
        <name>Mn(2+)</name>
        <dbReference type="ChEBI" id="CHEBI:29035"/>
    </ligand>
</feature>
<feature type="binding site" evidence="9">
    <location>
        <position position="232"/>
    </location>
    <ligand>
        <name>1-deoxy-D-xylulose 5-phosphate</name>
        <dbReference type="ChEBI" id="CHEBI:57792"/>
    </ligand>
</feature>
<dbReference type="NCBIfam" id="TIGR00243">
    <property type="entry name" value="Dxr"/>
    <property type="match status" value="1"/>
</dbReference>
<evidence type="ECO:0000256" key="3">
    <source>
        <dbReference type="ARBA" id="ARBA00022723"/>
    </source>
</evidence>
<comment type="pathway">
    <text evidence="1 9">Isoprenoid biosynthesis; isopentenyl diphosphate biosynthesis via DXP pathway; isopentenyl diphosphate from 1-deoxy-D-xylulose 5-phosphate: step 1/6.</text>
</comment>
<dbReference type="Pfam" id="PF13288">
    <property type="entry name" value="DXPR_C"/>
    <property type="match status" value="1"/>
</dbReference>
<feature type="binding site" evidence="9">
    <location>
        <position position="209"/>
    </location>
    <ligand>
        <name>1-deoxy-D-xylulose 5-phosphate</name>
        <dbReference type="ChEBI" id="CHEBI:57792"/>
    </ligand>
</feature>
<dbReference type="PIRSF" id="PIRSF006205">
    <property type="entry name" value="Dxp_reductismrs"/>
    <property type="match status" value="1"/>
</dbReference>
<dbReference type="SUPFAM" id="SSF51735">
    <property type="entry name" value="NAD(P)-binding Rossmann-fold domains"/>
    <property type="match status" value="1"/>
</dbReference>
<dbReference type="SUPFAM" id="SSF69055">
    <property type="entry name" value="1-deoxy-D-xylulose-5-phosphate reductoisomerase, C-terminal domain"/>
    <property type="match status" value="1"/>
</dbReference>
<dbReference type="Gene3D" id="3.40.50.720">
    <property type="entry name" value="NAD(P)-binding Rossmann-like Domain"/>
    <property type="match status" value="1"/>
</dbReference>
<organism evidence="13 14">
    <name type="scientific">Thermoflavifilum aggregans</name>
    <dbReference type="NCBI Taxonomy" id="454188"/>
    <lineage>
        <taxon>Bacteria</taxon>
        <taxon>Pseudomonadati</taxon>
        <taxon>Bacteroidota</taxon>
        <taxon>Chitinophagia</taxon>
        <taxon>Chitinophagales</taxon>
        <taxon>Chitinophagaceae</taxon>
        <taxon>Thermoflavifilum</taxon>
    </lineage>
</organism>
<feature type="binding site" evidence="9">
    <location>
        <position position="158"/>
    </location>
    <ligand>
        <name>1-deoxy-D-xylulose 5-phosphate</name>
        <dbReference type="ChEBI" id="CHEBI:57792"/>
    </ligand>
</feature>
<gene>
    <name evidence="9" type="primary">dxr</name>
    <name evidence="13" type="ORF">BXY57_2137</name>
</gene>
<reference evidence="13 14" key="1">
    <citation type="submission" date="2017-11" db="EMBL/GenBank/DDBJ databases">
        <title>Genomic Encyclopedia of Archaeal and Bacterial Type Strains, Phase II (KMG-II): From Individual Species to Whole Genera.</title>
        <authorList>
            <person name="Goeker M."/>
        </authorList>
    </citation>
    <scope>NUCLEOTIDE SEQUENCE [LARGE SCALE GENOMIC DNA]</scope>
    <source>
        <strain evidence="13 14">DSM 27268</strain>
    </source>
</reference>
<proteinExistence type="inferred from homology"/>
<dbReference type="InterPro" id="IPR003821">
    <property type="entry name" value="DXP_reductoisomerase"/>
</dbReference>
<dbReference type="GO" id="GO:0030604">
    <property type="term" value="F:1-deoxy-D-xylulose-5-phosphate reductoisomerase activity"/>
    <property type="evidence" value="ECO:0007669"/>
    <property type="project" value="UniProtKB-UniRule"/>
</dbReference>
<dbReference type="GO" id="GO:0070402">
    <property type="term" value="F:NADPH binding"/>
    <property type="evidence" value="ECO:0007669"/>
    <property type="project" value="InterPro"/>
</dbReference>
<dbReference type="RefSeq" id="WP_317042347.1">
    <property type="nucleotide sequence ID" value="NZ_PGFG01000001.1"/>
</dbReference>
<keyword evidence="5 9" id="KW-0560">Oxidoreductase</keyword>
<sequence>MKPFQSEERLFVLLLYFKLRFHPRKNSDIARSMQFPRRIAIFGSTGSIGTQALEVVAAHPDLFEVTVLTAWKNADLLIQQAVQFQPRLVVIGEEHLYNQVKNELQQRGIRVLAGISGLEEAAAEDLYDIHIAAIVGFAGLKPTLSAIRQGKTIALANKETLVVAGEWVMEAVKNHQARIIPVDSEHSAIFQCLEGEQHNRIEKIILTASGGPFLGKKPNFLVNVKKDHALQHPNWRMGEKITIDSSSLMNKGLEMIEARWLFDLQPDQIEVVIHPQSVIHSLIQFEDGSLKAQLGLPDMKLPIQYALCYPHRIANNFPRFSFRQYLALSFETPDTKTFRNLAIAMEVLRRGGNAACVMNAANEEAVWAFLKNQIGFLDMSDVIEQTLEKVSFIPHPSLADYEESDRLARQYAQLFIDKIQRRN</sequence>
<dbReference type="UniPathway" id="UPA00056">
    <property type="reaction ID" value="UER00092"/>
</dbReference>
<feature type="domain" description="DXP reductoisomerase C-terminal" evidence="12">
    <location>
        <begin position="294"/>
        <end position="411"/>
    </location>
</feature>
<feature type="binding site" evidence="9">
    <location>
        <position position="72"/>
    </location>
    <ligand>
        <name>NADPH</name>
        <dbReference type="ChEBI" id="CHEBI:57783"/>
    </ligand>
</feature>
<keyword evidence="14" id="KW-1185">Reference proteome</keyword>
<evidence type="ECO:0000256" key="7">
    <source>
        <dbReference type="ARBA" id="ARBA00023229"/>
    </source>
</evidence>
<accession>A0A2M9CX79</accession>
<feature type="binding site" evidence="9">
    <location>
        <position position="159"/>
    </location>
    <ligand>
        <name>NADPH</name>
        <dbReference type="ChEBI" id="CHEBI:57783"/>
    </ligand>
</feature>
<evidence type="ECO:0000256" key="2">
    <source>
        <dbReference type="ARBA" id="ARBA00006825"/>
    </source>
</evidence>
<dbReference type="InterPro" id="IPR036291">
    <property type="entry name" value="NAD(P)-bd_dom_sf"/>
</dbReference>
<feature type="binding site" evidence="9">
    <location>
        <position position="185"/>
    </location>
    <ligand>
        <name>1-deoxy-D-xylulose 5-phosphate</name>
        <dbReference type="ChEBI" id="CHEBI:57792"/>
    </ligand>
</feature>
<feature type="binding site" evidence="9">
    <location>
        <position position="250"/>
    </location>
    <ligand>
        <name>1-deoxy-D-xylulose 5-phosphate</name>
        <dbReference type="ChEBI" id="CHEBI:57792"/>
    </ligand>
</feature>
<dbReference type="PANTHER" id="PTHR30525:SF0">
    <property type="entry name" value="1-DEOXY-D-XYLULOSE 5-PHOSPHATE REDUCTOISOMERASE, CHLOROPLASTIC"/>
    <property type="match status" value="1"/>
</dbReference>
<feature type="binding site" evidence="9">
    <location>
        <position position="47"/>
    </location>
    <ligand>
        <name>NADPH</name>
        <dbReference type="ChEBI" id="CHEBI:57783"/>
    </ligand>
</feature>
<feature type="domain" description="1-deoxy-D-xylulose 5-phosphate reductoisomerase C-terminal" evidence="11">
    <location>
        <begin position="179"/>
        <end position="262"/>
    </location>
</feature>
<feature type="binding site" evidence="9">
    <location>
        <position position="245"/>
    </location>
    <ligand>
        <name>1-deoxy-D-xylulose 5-phosphate</name>
        <dbReference type="ChEBI" id="CHEBI:57792"/>
    </ligand>
</feature>
<evidence type="ECO:0000259" key="11">
    <source>
        <dbReference type="Pfam" id="PF08436"/>
    </source>
</evidence>
<protein>
    <recommendedName>
        <fullName evidence="9">1-deoxy-D-xylulose 5-phosphate reductoisomerase</fullName>
        <shortName evidence="9">DXP reductoisomerase</shortName>
        <ecNumber evidence="9">1.1.1.267</ecNumber>
    </recommendedName>
    <alternativeName>
        <fullName evidence="9">1-deoxyxylulose-5-phosphate reductoisomerase</fullName>
    </alternativeName>
    <alternativeName>
        <fullName evidence="9">2-C-methyl-D-erythritol 4-phosphate synthase</fullName>
    </alternativeName>
</protein>
<keyword evidence="13" id="KW-0413">Isomerase</keyword>
<feature type="binding site" evidence="9">
    <location>
        <position position="157"/>
    </location>
    <ligand>
        <name>NADPH</name>
        <dbReference type="ChEBI" id="CHEBI:57783"/>
    </ligand>
</feature>
<evidence type="ECO:0000313" key="14">
    <source>
        <dbReference type="Proteomes" id="UP000230000"/>
    </source>
</evidence>
<dbReference type="Pfam" id="PF08436">
    <property type="entry name" value="DXP_redisom_C"/>
    <property type="match status" value="1"/>
</dbReference>
<dbReference type="EMBL" id="PGFG01000001">
    <property type="protein sequence ID" value="PJJ76511.1"/>
    <property type="molecule type" value="Genomic_DNA"/>
</dbReference>
<dbReference type="InterPro" id="IPR036169">
    <property type="entry name" value="DXPR_C_sf"/>
</dbReference>
<feature type="domain" description="1-deoxy-D-xylulose 5-phosphate reductoisomerase N-terminal" evidence="10">
    <location>
        <begin position="39"/>
        <end position="165"/>
    </location>
</feature>
<name>A0A2M9CX79_9BACT</name>
<keyword evidence="6 9" id="KW-0464">Manganese</keyword>
<dbReference type="SUPFAM" id="SSF55347">
    <property type="entry name" value="Glyceraldehyde-3-phosphate dehydrogenase-like, C-terminal domain"/>
    <property type="match status" value="1"/>
</dbReference>
<dbReference type="InterPro" id="IPR013512">
    <property type="entry name" value="DXP_reductoisomerase_N"/>
</dbReference>
<comment type="caution">
    <text evidence="9">Lacks conserved residue(s) required for the propagation of feature annotation.</text>
</comment>
<evidence type="ECO:0000256" key="5">
    <source>
        <dbReference type="ARBA" id="ARBA00023002"/>
    </source>
</evidence>
<dbReference type="GO" id="GO:0051484">
    <property type="term" value="P:isopentenyl diphosphate biosynthetic process, methylerythritol 4-phosphate pathway involved in terpenoid biosynthetic process"/>
    <property type="evidence" value="ECO:0007669"/>
    <property type="project" value="TreeGrafter"/>
</dbReference>
<feature type="binding site" evidence="9">
    <location>
        <position position="46"/>
    </location>
    <ligand>
        <name>NADPH</name>
        <dbReference type="ChEBI" id="CHEBI:57783"/>
    </ligand>
</feature>
<feature type="binding site" evidence="9">
    <location>
        <position position="251"/>
    </location>
    <ligand>
        <name>1-deoxy-D-xylulose 5-phosphate</name>
        <dbReference type="ChEBI" id="CHEBI:57792"/>
    </ligand>
</feature>
<keyword evidence="4 9" id="KW-0521">NADP</keyword>
<dbReference type="Proteomes" id="UP000230000">
    <property type="component" value="Unassembled WGS sequence"/>
</dbReference>
<comment type="function">
    <text evidence="9">Catalyzes the NADPH-dependent rearrangement and reduction of 1-deoxy-D-xylulose-5-phosphate (DXP) to 2-C-methyl-D-erythritol 4-phosphate (MEP).</text>
</comment>
<dbReference type="InterPro" id="IPR013644">
    <property type="entry name" value="DXP_reductoisomerase_C"/>
</dbReference>
<dbReference type="Gene3D" id="1.10.1740.10">
    <property type="match status" value="1"/>
</dbReference>
<dbReference type="GO" id="GO:0016853">
    <property type="term" value="F:isomerase activity"/>
    <property type="evidence" value="ECO:0007669"/>
    <property type="project" value="UniProtKB-KW"/>
</dbReference>
<evidence type="ECO:0000259" key="10">
    <source>
        <dbReference type="Pfam" id="PF02670"/>
    </source>
</evidence>
<evidence type="ECO:0000256" key="4">
    <source>
        <dbReference type="ARBA" id="ARBA00022857"/>
    </source>
</evidence>
<dbReference type="NCBIfam" id="NF009114">
    <property type="entry name" value="PRK12464.1"/>
    <property type="match status" value="1"/>
</dbReference>
<dbReference type="HAMAP" id="MF_00183">
    <property type="entry name" value="DXP_reductoisom"/>
    <property type="match status" value="1"/>
</dbReference>
<dbReference type="AlphaFoldDB" id="A0A2M9CX79"/>
<dbReference type="FunFam" id="3.40.50.720:FF:000045">
    <property type="entry name" value="1-deoxy-D-xylulose 5-phosphate reductoisomerase"/>
    <property type="match status" value="1"/>
</dbReference>
<comment type="cofactor">
    <cofactor evidence="9">
        <name>Mg(2+)</name>
        <dbReference type="ChEBI" id="CHEBI:18420"/>
    </cofactor>
    <cofactor evidence="9">
        <name>Mn(2+)</name>
        <dbReference type="ChEBI" id="CHEBI:29035"/>
    </cofactor>
</comment>
<comment type="catalytic activity">
    <reaction evidence="8">
        <text>2-C-methyl-D-erythritol 4-phosphate + NADP(+) = 1-deoxy-D-xylulose 5-phosphate + NADPH + H(+)</text>
        <dbReference type="Rhea" id="RHEA:13717"/>
        <dbReference type="ChEBI" id="CHEBI:15378"/>
        <dbReference type="ChEBI" id="CHEBI:57783"/>
        <dbReference type="ChEBI" id="CHEBI:57792"/>
        <dbReference type="ChEBI" id="CHEBI:58262"/>
        <dbReference type="ChEBI" id="CHEBI:58349"/>
        <dbReference type="EC" id="1.1.1.267"/>
    </reaction>
    <physiologicalReaction direction="right-to-left" evidence="8">
        <dbReference type="Rhea" id="RHEA:13719"/>
    </physiologicalReaction>
</comment>
<evidence type="ECO:0000313" key="13">
    <source>
        <dbReference type="EMBL" id="PJJ76511.1"/>
    </source>
</evidence>
<feature type="binding site" evidence="9">
    <location>
        <position position="254"/>
    </location>
    <ligand>
        <name>Mn(2+)</name>
        <dbReference type="ChEBI" id="CHEBI:29035"/>
    </ligand>
</feature>
<keyword evidence="3 9" id="KW-0479">Metal-binding</keyword>
<comment type="caution">
    <text evidence="13">The sequence shown here is derived from an EMBL/GenBank/DDBJ whole genome shotgun (WGS) entry which is preliminary data.</text>
</comment>
<feature type="binding site" evidence="9">
    <location>
        <position position="185"/>
    </location>
    <ligand>
        <name>Mn(2+)</name>
        <dbReference type="ChEBI" id="CHEBI:29035"/>
    </ligand>
</feature>
<evidence type="ECO:0000256" key="8">
    <source>
        <dbReference type="ARBA" id="ARBA00048543"/>
    </source>
</evidence>
<feature type="binding site" evidence="9">
    <location>
        <position position="73"/>
    </location>
    <ligand>
        <name>NADPH</name>
        <dbReference type="ChEBI" id="CHEBI:57783"/>
    </ligand>
</feature>
<keyword evidence="9" id="KW-0460">Magnesium</keyword>
<feature type="binding site" evidence="9">
    <location>
        <position position="48"/>
    </location>
    <ligand>
        <name>NADPH</name>
        <dbReference type="ChEBI" id="CHEBI:57783"/>
    </ligand>
</feature>
<dbReference type="EC" id="1.1.1.267" evidence="9"/>
<feature type="binding site" evidence="9">
    <location>
        <position position="238"/>
    </location>
    <ligand>
        <name>NADPH</name>
        <dbReference type="ChEBI" id="CHEBI:57783"/>
    </ligand>
</feature>
<dbReference type="Pfam" id="PF02670">
    <property type="entry name" value="DXP_reductoisom"/>
    <property type="match status" value="1"/>
</dbReference>
<evidence type="ECO:0000259" key="12">
    <source>
        <dbReference type="Pfam" id="PF13288"/>
    </source>
</evidence>
<feature type="binding site" evidence="9">
    <location>
        <position position="254"/>
    </location>
    <ligand>
        <name>1-deoxy-D-xylulose 5-phosphate</name>
        <dbReference type="ChEBI" id="CHEBI:57792"/>
    </ligand>
</feature>
<dbReference type="InterPro" id="IPR026877">
    <property type="entry name" value="DXPR_C"/>
</dbReference>
<evidence type="ECO:0000256" key="1">
    <source>
        <dbReference type="ARBA" id="ARBA00005094"/>
    </source>
</evidence>
<keyword evidence="7 9" id="KW-0414">Isoprene biosynthesis</keyword>
<feature type="binding site" evidence="9">
    <location>
        <position position="45"/>
    </location>
    <ligand>
        <name>NADPH</name>
        <dbReference type="ChEBI" id="CHEBI:57783"/>
    </ligand>
</feature>